<feature type="chain" id="PRO_5020936714" evidence="7">
    <location>
        <begin position="20"/>
        <end position="102"/>
    </location>
</feature>
<evidence type="ECO:0000256" key="7">
    <source>
        <dbReference type="SAM" id="SignalP"/>
    </source>
</evidence>
<sequence>MRLLLLSLFAIAPVFNHQAAWADEALIKSKACIACHSVERKIVGPAFKDIAAKRRDEPDAVQLLSEHIRKGSRGVYGPVPMPPNTRVNEAEAKQLAEWILTQ</sequence>
<dbReference type="AlphaFoldDB" id="A0A4S5BN15"/>
<dbReference type="OrthoDB" id="9814063at2"/>
<evidence type="ECO:0000256" key="6">
    <source>
        <dbReference type="PIRSR" id="PIRSR602324-1"/>
    </source>
</evidence>
<dbReference type="InterPro" id="IPR002324">
    <property type="entry name" value="Cyt_c_ID"/>
</dbReference>
<dbReference type="RefSeq" id="WP_136407010.1">
    <property type="nucleotide sequence ID" value="NZ_SSWX01000016.1"/>
</dbReference>
<evidence type="ECO:0000256" key="2">
    <source>
        <dbReference type="ARBA" id="ARBA00022617"/>
    </source>
</evidence>
<dbReference type="GO" id="GO:0020037">
    <property type="term" value="F:heme binding"/>
    <property type="evidence" value="ECO:0007669"/>
    <property type="project" value="InterPro"/>
</dbReference>
<evidence type="ECO:0000256" key="3">
    <source>
        <dbReference type="ARBA" id="ARBA00022723"/>
    </source>
</evidence>
<evidence type="ECO:0000256" key="5">
    <source>
        <dbReference type="ARBA" id="ARBA00023004"/>
    </source>
</evidence>
<name>A0A4S5BN15_9BURK</name>
<reference evidence="9 10" key="1">
    <citation type="submission" date="2019-04" db="EMBL/GenBank/DDBJ databases">
        <title>Lampropedia sp YIM MLB12 draf genome.</title>
        <authorList>
            <person name="Wang Y.-X."/>
        </authorList>
    </citation>
    <scope>NUCLEOTIDE SEQUENCE [LARGE SCALE GENOMIC DNA]</scope>
    <source>
        <strain evidence="9 10">YIM MLB12</strain>
    </source>
</reference>
<feature type="binding site" description="covalent" evidence="6">
    <location>
        <position position="36"/>
    </location>
    <ligand>
        <name>heme c</name>
        <dbReference type="ChEBI" id="CHEBI:61717"/>
    </ligand>
</feature>
<dbReference type="GO" id="GO:0005506">
    <property type="term" value="F:iron ion binding"/>
    <property type="evidence" value="ECO:0007669"/>
    <property type="project" value="InterPro"/>
</dbReference>
<feature type="signal peptide" evidence="7">
    <location>
        <begin position="1"/>
        <end position="19"/>
    </location>
</feature>
<dbReference type="Proteomes" id="UP000306236">
    <property type="component" value="Unassembled WGS sequence"/>
</dbReference>
<dbReference type="Gene3D" id="1.10.760.10">
    <property type="entry name" value="Cytochrome c-like domain"/>
    <property type="match status" value="1"/>
</dbReference>
<evidence type="ECO:0000256" key="4">
    <source>
        <dbReference type="ARBA" id="ARBA00022982"/>
    </source>
</evidence>
<dbReference type="SUPFAM" id="SSF46626">
    <property type="entry name" value="Cytochrome c"/>
    <property type="match status" value="1"/>
</dbReference>
<dbReference type="EMBL" id="SSWX01000016">
    <property type="protein sequence ID" value="THJ32251.1"/>
    <property type="molecule type" value="Genomic_DNA"/>
</dbReference>
<feature type="binding site" description="covalent" evidence="6">
    <location>
        <position position="81"/>
    </location>
    <ligand>
        <name>heme c</name>
        <dbReference type="ChEBI" id="CHEBI:61717"/>
    </ligand>
</feature>
<evidence type="ECO:0000313" key="10">
    <source>
        <dbReference type="Proteomes" id="UP000306236"/>
    </source>
</evidence>
<feature type="domain" description="Cytochrome c" evidence="8">
    <location>
        <begin position="6"/>
        <end position="102"/>
    </location>
</feature>
<dbReference type="Pfam" id="PF00034">
    <property type="entry name" value="Cytochrom_C"/>
    <property type="match status" value="1"/>
</dbReference>
<proteinExistence type="predicted"/>
<organism evidence="9 10">
    <name type="scientific">Lampropedia aestuarii</name>
    <dbReference type="NCBI Taxonomy" id="2562762"/>
    <lineage>
        <taxon>Bacteria</taxon>
        <taxon>Pseudomonadati</taxon>
        <taxon>Pseudomonadota</taxon>
        <taxon>Betaproteobacteria</taxon>
        <taxon>Burkholderiales</taxon>
        <taxon>Comamonadaceae</taxon>
        <taxon>Lampropedia</taxon>
    </lineage>
</organism>
<keyword evidence="7" id="KW-0732">Signal</keyword>
<dbReference type="InterPro" id="IPR009056">
    <property type="entry name" value="Cyt_c-like_dom"/>
</dbReference>
<accession>A0A4S5BN15</accession>
<keyword evidence="3 6" id="KW-0479">Metal-binding</keyword>
<keyword evidence="1" id="KW-0813">Transport</keyword>
<gene>
    <name evidence="9" type="ORF">E8K88_12525</name>
</gene>
<dbReference type="InterPro" id="IPR036909">
    <property type="entry name" value="Cyt_c-like_dom_sf"/>
</dbReference>
<keyword evidence="10" id="KW-1185">Reference proteome</keyword>
<keyword evidence="5 6" id="KW-0408">Iron</keyword>
<keyword evidence="4" id="KW-0249">Electron transport</keyword>
<feature type="binding site" description="covalent" evidence="6">
    <location>
        <position position="32"/>
    </location>
    <ligand>
        <name>heme c</name>
        <dbReference type="ChEBI" id="CHEBI:61717"/>
    </ligand>
</feature>
<evidence type="ECO:0000256" key="1">
    <source>
        <dbReference type="ARBA" id="ARBA00022448"/>
    </source>
</evidence>
<evidence type="ECO:0000313" key="9">
    <source>
        <dbReference type="EMBL" id="THJ32251.1"/>
    </source>
</evidence>
<dbReference type="PRINTS" id="PR00606">
    <property type="entry name" value="CYTCHROMECID"/>
</dbReference>
<protein>
    <submittedName>
        <fullName evidence="9">C-type cytochrome</fullName>
    </submittedName>
</protein>
<comment type="PTM">
    <text evidence="6">Binds 1 heme c group covalently per subunit.</text>
</comment>
<dbReference type="PROSITE" id="PS51007">
    <property type="entry name" value="CYTC"/>
    <property type="match status" value="1"/>
</dbReference>
<evidence type="ECO:0000259" key="8">
    <source>
        <dbReference type="PROSITE" id="PS51007"/>
    </source>
</evidence>
<comment type="caution">
    <text evidence="9">The sequence shown here is derived from an EMBL/GenBank/DDBJ whole genome shotgun (WGS) entry which is preliminary data.</text>
</comment>
<keyword evidence="2 6" id="KW-0349">Heme</keyword>
<dbReference type="GO" id="GO:0009055">
    <property type="term" value="F:electron transfer activity"/>
    <property type="evidence" value="ECO:0007669"/>
    <property type="project" value="InterPro"/>
</dbReference>